<dbReference type="InterPro" id="IPR003593">
    <property type="entry name" value="AAA+_ATPase"/>
</dbReference>
<name>A0ABZ2CQX0_9BACI</name>
<reference evidence="5 6" key="1">
    <citation type="submission" date="2023-10" db="EMBL/GenBank/DDBJ databases">
        <title>Niallia locisalis sp.nov. isolated from a salt pond sample.</title>
        <authorList>
            <person name="Li X.-J."/>
            <person name="Dong L."/>
        </authorList>
    </citation>
    <scope>NUCLEOTIDE SEQUENCE [LARGE SCALE GENOMIC DNA]</scope>
    <source>
        <strain evidence="5 6">DSM 29761</strain>
    </source>
</reference>
<proteinExistence type="predicted"/>
<evidence type="ECO:0000256" key="3">
    <source>
        <dbReference type="ARBA" id="ARBA00022840"/>
    </source>
</evidence>
<dbReference type="PANTHER" id="PTHR42939:SF2">
    <property type="entry name" value="ABC-TYPE TRANSPORTER ATP-BINDING PROTEIN ECSA"/>
    <property type="match status" value="1"/>
</dbReference>
<dbReference type="PROSITE" id="PS00211">
    <property type="entry name" value="ABC_TRANSPORTER_1"/>
    <property type="match status" value="1"/>
</dbReference>
<dbReference type="SMART" id="SM00382">
    <property type="entry name" value="AAA"/>
    <property type="match status" value="1"/>
</dbReference>
<dbReference type="GO" id="GO:0005524">
    <property type="term" value="F:ATP binding"/>
    <property type="evidence" value="ECO:0007669"/>
    <property type="project" value="UniProtKB-KW"/>
</dbReference>
<protein>
    <submittedName>
        <fullName evidence="5">ABC transporter ATP-binding protein</fullName>
    </submittedName>
</protein>
<keyword evidence="1" id="KW-0813">Transport</keyword>
<dbReference type="PROSITE" id="PS50893">
    <property type="entry name" value="ABC_TRANSPORTER_2"/>
    <property type="match status" value="1"/>
</dbReference>
<sequence>MSLISIKINEAGYDPGEAKIHHLDFSIHKGELIGLIGANGAGKSTTIKSILGHIPFLEGEILFKEGIATAYLPERPVFYDELTLQEHINFIAAVEELSVEVLNNRVTPLLKKFQLTNHIHELPGTYSKGMQQKAMFILALMIKPDLLIIDEPFMGLDPIATKIVLEMIMEERNRGVGILMCTHVLDTAEKVCDQFVLIDHGQQLAYGTLEDFRGTCSLPGASLFDCYHHLIADKGHE</sequence>
<dbReference type="Gene3D" id="3.40.50.300">
    <property type="entry name" value="P-loop containing nucleotide triphosphate hydrolases"/>
    <property type="match status" value="1"/>
</dbReference>
<organism evidence="5 6">
    <name type="scientific">Niallia oryzisoli</name>
    <dbReference type="NCBI Taxonomy" id="1737571"/>
    <lineage>
        <taxon>Bacteria</taxon>
        <taxon>Bacillati</taxon>
        <taxon>Bacillota</taxon>
        <taxon>Bacilli</taxon>
        <taxon>Bacillales</taxon>
        <taxon>Bacillaceae</taxon>
        <taxon>Niallia</taxon>
    </lineage>
</organism>
<dbReference type="EMBL" id="CP137640">
    <property type="protein sequence ID" value="WVX83509.1"/>
    <property type="molecule type" value="Genomic_DNA"/>
</dbReference>
<keyword evidence="3 5" id="KW-0067">ATP-binding</keyword>
<dbReference type="Proteomes" id="UP001357223">
    <property type="component" value="Chromosome"/>
</dbReference>
<dbReference type="InterPro" id="IPR027417">
    <property type="entry name" value="P-loop_NTPase"/>
</dbReference>
<evidence type="ECO:0000313" key="5">
    <source>
        <dbReference type="EMBL" id="WVX83509.1"/>
    </source>
</evidence>
<dbReference type="InterPro" id="IPR051782">
    <property type="entry name" value="ABC_Transporter_VariousFunc"/>
</dbReference>
<evidence type="ECO:0000259" key="4">
    <source>
        <dbReference type="PROSITE" id="PS50893"/>
    </source>
</evidence>
<accession>A0ABZ2CQX0</accession>
<feature type="domain" description="ABC transporter" evidence="4">
    <location>
        <begin position="3"/>
        <end position="225"/>
    </location>
</feature>
<dbReference type="InterPro" id="IPR003439">
    <property type="entry name" value="ABC_transporter-like_ATP-bd"/>
</dbReference>
<gene>
    <name evidence="5" type="ORF">R4Z09_11195</name>
</gene>
<evidence type="ECO:0000256" key="2">
    <source>
        <dbReference type="ARBA" id="ARBA00022741"/>
    </source>
</evidence>
<dbReference type="RefSeq" id="WP_338452393.1">
    <property type="nucleotide sequence ID" value="NZ_CP137640.1"/>
</dbReference>
<dbReference type="InterPro" id="IPR017871">
    <property type="entry name" value="ABC_transporter-like_CS"/>
</dbReference>
<dbReference type="PANTHER" id="PTHR42939">
    <property type="entry name" value="ABC TRANSPORTER ATP-BINDING PROTEIN ALBC-RELATED"/>
    <property type="match status" value="1"/>
</dbReference>
<evidence type="ECO:0000313" key="6">
    <source>
        <dbReference type="Proteomes" id="UP001357223"/>
    </source>
</evidence>
<dbReference type="SUPFAM" id="SSF52540">
    <property type="entry name" value="P-loop containing nucleoside triphosphate hydrolases"/>
    <property type="match status" value="1"/>
</dbReference>
<evidence type="ECO:0000256" key="1">
    <source>
        <dbReference type="ARBA" id="ARBA00022448"/>
    </source>
</evidence>
<keyword evidence="2" id="KW-0547">Nucleotide-binding</keyword>
<keyword evidence="6" id="KW-1185">Reference proteome</keyword>
<dbReference type="Pfam" id="PF00005">
    <property type="entry name" value="ABC_tran"/>
    <property type="match status" value="1"/>
</dbReference>